<dbReference type="AlphaFoldDB" id="A0A0K2T3M9"/>
<organism evidence="1">
    <name type="scientific">Lepeophtheirus salmonis</name>
    <name type="common">Salmon louse</name>
    <name type="synonym">Caligus salmonis</name>
    <dbReference type="NCBI Taxonomy" id="72036"/>
    <lineage>
        <taxon>Eukaryota</taxon>
        <taxon>Metazoa</taxon>
        <taxon>Ecdysozoa</taxon>
        <taxon>Arthropoda</taxon>
        <taxon>Crustacea</taxon>
        <taxon>Multicrustacea</taxon>
        <taxon>Hexanauplia</taxon>
        <taxon>Copepoda</taxon>
        <taxon>Siphonostomatoida</taxon>
        <taxon>Caligidae</taxon>
        <taxon>Lepeophtheirus</taxon>
    </lineage>
</organism>
<sequence>MKMTQLSSFEQLEFSLQTMMFLVLEMSISRVRSKRKRIRVLESILSSN</sequence>
<proteinExistence type="predicted"/>
<reference evidence="1" key="1">
    <citation type="submission" date="2014-05" db="EMBL/GenBank/DDBJ databases">
        <authorList>
            <person name="Chronopoulou M."/>
        </authorList>
    </citation>
    <scope>NUCLEOTIDE SEQUENCE</scope>
    <source>
        <tissue evidence="1">Whole organism</tissue>
    </source>
</reference>
<accession>A0A0K2T3M9</accession>
<protein>
    <submittedName>
        <fullName evidence="1">Uncharacterized protein</fullName>
    </submittedName>
</protein>
<dbReference type="EMBL" id="HACA01002685">
    <property type="protein sequence ID" value="CDW20046.1"/>
    <property type="molecule type" value="Transcribed_RNA"/>
</dbReference>
<name>A0A0K2T3M9_LEPSM</name>
<evidence type="ECO:0000313" key="1">
    <source>
        <dbReference type="EMBL" id="CDW20046.1"/>
    </source>
</evidence>